<dbReference type="EMBL" id="BMAT01000051">
    <property type="protein sequence ID" value="GFR58614.1"/>
    <property type="molecule type" value="Genomic_DNA"/>
</dbReference>
<keyword evidence="3" id="KW-1185">Reference proteome</keyword>
<dbReference type="PANTHER" id="PTHR19324:SF33">
    <property type="entry name" value="MUCIN-5AC"/>
    <property type="match status" value="1"/>
</dbReference>
<comment type="caution">
    <text evidence="2">The sequence shown here is derived from an EMBL/GenBank/DDBJ whole genome shotgun (WGS) entry which is preliminary data.</text>
</comment>
<accession>A0AAV4ED73</accession>
<organism evidence="2 3">
    <name type="scientific">Elysia marginata</name>
    <dbReference type="NCBI Taxonomy" id="1093978"/>
    <lineage>
        <taxon>Eukaryota</taxon>
        <taxon>Metazoa</taxon>
        <taxon>Spiralia</taxon>
        <taxon>Lophotrochozoa</taxon>
        <taxon>Mollusca</taxon>
        <taxon>Gastropoda</taxon>
        <taxon>Heterobranchia</taxon>
        <taxon>Euthyneura</taxon>
        <taxon>Panpulmonata</taxon>
        <taxon>Sacoglossa</taxon>
        <taxon>Placobranchoidea</taxon>
        <taxon>Plakobranchidae</taxon>
        <taxon>Elysia</taxon>
    </lineage>
</organism>
<sequence>MGCPADSAVFAKTRCFLKIHTQSQSSSDPVNSHSAAFSRQTTSTDGSKKFVTLKFCEVTTHLNTNKWPRGSFCIHKLWKMSCPPEFIFGYVALDTEDTGSKADGSTNVVNRVANPYIYFCCQKTSSASVPIELPTHSPFLLYRYGGVCQAVRGMAVSEEYVQINTEDSSNSDKLSGHHPDIDQPGDSVIKIIQPLLLHKAVDGHNRLYAPRARSGGRAHSGGNPRWLTGRVRQSSALKPTLHRDVITSYVVDLQGLEY</sequence>
<dbReference type="AlphaFoldDB" id="A0AAV4ED73"/>
<feature type="domain" description="Apextrin C-terminal" evidence="1">
    <location>
        <begin position="2"/>
        <end position="181"/>
    </location>
</feature>
<protein>
    <submittedName>
        <fullName evidence="2">Apextrin</fullName>
    </submittedName>
</protein>
<evidence type="ECO:0000313" key="2">
    <source>
        <dbReference type="EMBL" id="GFR58614.1"/>
    </source>
</evidence>
<reference evidence="2 3" key="1">
    <citation type="journal article" date="2021" name="Elife">
        <title>Chloroplast acquisition without the gene transfer in kleptoplastic sea slugs, Plakobranchus ocellatus.</title>
        <authorList>
            <person name="Maeda T."/>
            <person name="Takahashi S."/>
            <person name="Yoshida T."/>
            <person name="Shimamura S."/>
            <person name="Takaki Y."/>
            <person name="Nagai Y."/>
            <person name="Toyoda A."/>
            <person name="Suzuki Y."/>
            <person name="Arimoto A."/>
            <person name="Ishii H."/>
            <person name="Satoh N."/>
            <person name="Nishiyama T."/>
            <person name="Hasebe M."/>
            <person name="Maruyama T."/>
            <person name="Minagawa J."/>
            <person name="Obokata J."/>
            <person name="Shigenobu S."/>
        </authorList>
    </citation>
    <scope>NUCLEOTIDE SEQUENCE [LARGE SCALE GENOMIC DNA]</scope>
</reference>
<proteinExistence type="predicted"/>
<dbReference type="Pfam" id="PF16977">
    <property type="entry name" value="ApeC"/>
    <property type="match status" value="1"/>
</dbReference>
<evidence type="ECO:0000259" key="1">
    <source>
        <dbReference type="Pfam" id="PF16977"/>
    </source>
</evidence>
<dbReference type="Proteomes" id="UP000762676">
    <property type="component" value="Unassembled WGS sequence"/>
</dbReference>
<dbReference type="InterPro" id="IPR031569">
    <property type="entry name" value="ApeC"/>
</dbReference>
<gene>
    <name evidence="2" type="ORF">ElyMa_000035500</name>
</gene>
<name>A0AAV4ED73_9GAST</name>
<dbReference type="PANTHER" id="PTHR19324">
    <property type="entry name" value="PERFORIN-LIKE PROTEIN 1"/>
    <property type="match status" value="1"/>
</dbReference>
<evidence type="ECO:0000313" key="3">
    <source>
        <dbReference type="Proteomes" id="UP000762676"/>
    </source>
</evidence>